<dbReference type="Proteomes" id="UP000671828">
    <property type="component" value="Chromosome"/>
</dbReference>
<name>A0A8T8I1Z2_9PSEU</name>
<dbReference type="Gene3D" id="3.20.20.410">
    <property type="entry name" value="Protein of unknown function UPF0759"/>
    <property type="match status" value="1"/>
</dbReference>
<sequence length="245" mass="27762">MTTMGEIRIGTSGWRYPQWRGDFYPRGLQQRLELEFLSRTMNTVEVNGSFYGLRKPSDYHSWHARTPDDFLFAVKGHKEITHLRRLRDVGGAVAEFFASGVLDLGHKLGPVLWQLPPTLPYRPERLAAFLDHLPGPPVRHALEVRHAGYLVPELVELLTARGVALVVAESAGRFPQPEVLTADFAYVRLHGDEELYVSGYSDEALDRWAAKVRAWSRERDVYVYFDNTMHGAAPHDARALAARLA</sequence>
<dbReference type="PANTHER" id="PTHR30348">
    <property type="entry name" value="UNCHARACTERIZED PROTEIN YECE"/>
    <property type="match status" value="1"/>
</dbReference>
<evidence type="ECO:0000313" key="2">
    <source>
        <dbReference type="Proteomes" id="UP000671828"/>
    </source>
</evidence>
<dbReference type="PANTHER" id="PTHR30348:SF4">
    <property type="entry name" value="DUF72 DOMAIN-CONTAINING PROTEIN"/>
    <property type="match status" value="1"/>
</dbReference>
<gene>
    <name evidence="1" type="ORF">J7S33_07715</name>
</gene>
<reference evidence="1" key="1">
    <citation type="submission" date="2021-04" db="EMBL/GenBank/DDBJ databases">
        <title>Saccharothrix algeriensis WGS.</title>
        <authorList>
            <person name="Stuskova K."/>
            <person name="Hakalova E."/>
            <person name="Tebbal A.B."/>
            <person name="Eichmeier A."/>
        </authorList>
    </citation>
    <scope>NUCLEOTIDE SEQUENCE</scope>
    <source>
        <strain evidence="1">NRRL B-24137</strain>
    </source>
</reference>
<dbReference type="InterPro" id="IPR036520">
    <property type="entry name" value="UPF0759_sf"/>
</dbReference>
<accession>A0A8T8I1Z2</accession>
<dbReference type="InterPro" id="IPR002763">
    <property type="entry name" value="DUF72"/>
</dbReference>
<dbReference type="RefSeq" id="WP_204841565.1">
    <property type="nucleotide sequence ID" value="NZ_JAFBCL010000001.1"/>
</dbReference>
<dbReference type="Pfam" id="PF01904">
    <property type="entry name" value="DUF72"/>
    <property type="match status" value="1"/>
</dbReference>
<dbReference type="SUPFAM" id="SSF117396">
    <property type="entry name" value="TM1631-like"/>
    <property type="match status" value="1"/>
</dbReference>
<evidence type="ECO:0000313" key="1">
    <source>
        <dbReference type="EMBL" id="QTR04707.1"/>
    </source>
</evidence>
<dbReference type="AlphaFoldDB" id="A0A8T8I1Z2"/>
<protein>
    <submittedName>
        <fullName evidence="1">DUF72 domain-containing protein</fullName>
    </submittedName>
</protein>
<organism evidence="1 2">
    <name type="scientific">Saccharothrix algeriensis</name>
    <dbReference type="NCBI Taxonomy" id="173560"/>
    <lineage>
        <taxon>Bacteria</taxon>
        <taxon>Bacillati</taxon>
        <taxon>Actinomycetota</taxon>
        <taxon>Actinomycetes</taxon>
        <taxon>Pseudonocardiales</taxon>
        <taxon>Pseudonocardiaceae</taxon>
        <taxon>Saccharothrix</taxon>
    </lineage>
</organism>
<proteinExistence type="predicted"/>
<dbReference type="EMBL" id="CP072788">
    <property type="protein sequence ID" value="QTR04707.1"/>
    <property type="molecule type" value="Genomic_DNA"/>
</dbReference>